<feature type="compositionally biased region" description="Acidic residues" evidence="1">
    <location>
        <begin position="38"/>
        <end position="48"/>
    </location>
</feature>
<protein>
    <submittedName>
        <fullName evidence="2">Uncharacterized protein</fullName>
    </submittedName>
</protein>
<dbReference type="Proteomes" id="UP000294847">
    <property type="component" value="Chromosome 2"/>
</dbReference>
<reference evidence="2 3" key="1">
    <citation type="journal article" date="2019" name="Mol. Biol. Evol.">
        <title>Blast fungal genomes show frequent chromosomal changes, gene gains and losses, and effector gene turnover.</title>
        <authorList>
            <person name="Gomez Luciano L.B."/>
            <person name="Jason Tsai I."/>
            <person name="Chuma I."/>
            <person name="Tosa Y."/>
            <person name="Chen Y.H."/>
            <person name="Li J.Y."/>
            <person name="Li M.Y."/>
            <person name="Jade Lu M.Y."/>
            <person name="Nakayashiki H."/>
            <person name="Li W.H."/>
        </authorList>
    </citation>
    <scope>NUCLEOTIDE SEQUENCE [LARGE SCALE GENOMIC DNA]</scope>
    <source>
        <strain evidence="2">MZ5-1-6</strain>
    </source>
</reference>
<organism evidence="2 3">
    <name type="scientific">Pyricularia oryzae</name>
    <name type="common">Rice blast fungus</name>
    <name type="synonym">Magnaporthe oryzae</name>
    <dbReference type="NCBI Taxonomy" id="318829"/>
    <lineage>
        <taxon>Eukaryota</taxon>
        <taxon>Fungi</taxon>
        <taxon>Dikarya</taxon>
        <taxon>Ascomycota</taxon>
        <taxon>Pezizomycotina</taxon>
        <taxon>Sordariomycetes</taxon>
        <taxon>Sordariomycetidae</taxon>
        <taxon>Magnaporthales</taxon>
        <taxon>Pyriculariaceae</taxon>
        <taxon>Pyricularia</taxon>
    </lineage>
</organism>
<proteinExistence type="predicted"/>
<accession>A0A4P7N3H7</accession>
<feature type="region of interest" description="Disordered" evidence="1">
    <location>
        <begin position="37"/>
        <end position="58"/>
    </location>
</feature>
<evidence type="ECO:0000313" key="2">
    <source>
        <dbReference type="EMBL" id="QBZ57027.1"/>
    </source>
</evidence>
<dbReference type="AlphaFoldDB" id="A0A4P7N3H7"/>
<dbReference type="EMBL" id="CP034205">
    <property type="protein sequence ID" value="QBZ57027.1"/>
    <property type="molecule type" value="Genomic_DNA"/>
</dbReference>
<evidence type="ECO:0000256" key="1">
    <source>
        <dbReference type="SAM" id="MobiDB-lite"/>
    </source>
</evidence>
<gene>
    <name evidence="2" type="ORF">PoMZ_01946</name>
</gene>
<evidence type="ECO:0000313" key="3">
    <source>
        <dbReference type="Proteomes" id="UP000294847"/>
    </source>
</evidence>
<name>A0A4P7N3H7_PYROR</name>
<sequence length="257" mass="26746">MTVPSVQSMAWLKVHSALGEEDGAAVSVASSVDASLETADDALSEDTEGSSQTDQGARAGELDNILQGLELMAVVVVPGKVALVRRKLGSVEPVAGDKSLGVDQVELVLGLLLGHAVSIAVVVYKLTSHTGAGTSGAHKDKTLLLNRNVAQLDGVDVSGENHGSGTLYQGQVSSTRLRGHTYLDVIVEHAVQLGVEPVTVQVVEGLLGLEILKLDNHVGVDLLDGVHDLVAEVLLLLDRGTLGAQTKVERVAQVLLL</sequence>